<reference evidence="1" key="1">
    <citation type="submission" date="2019-08" db="EMBL/GenBank/DDBJ databases">
        <authorList>
            <person name="Kucharzyk K."/>
            <person name="Murdoch R.W."/>
            <person name="Higgins S."/>
            <person name="Loffler F."/>
        </authorList>
    </citation>
    <scope>NUCLEOTIDE SEQUENCE</scope>
</reference>
<dbReference type="EMBL" id="VSSQ01082878">
    <property type="protein sequence ID" value="MPN31374.1"/>
    <property type="molecule type" value="Genomic_DNA"/>
</dbReference>
<name>A0A645H4W6_9ZZZZ</name>
<dbReference type="AlphaFoldDB" id="A0A645H4W6"/>
<evidence type="ECO:0000313" key="1">
    <source>
        <dbReference type="EMBL" id="MPN31374.1"/>
    </source>
</evidence>
<sequence length="42" mass="4447">MQSKYAIATGCEVPPGAPCNSITAQTYTVAQKGPEIYKKIMG</sequence>
<organism evidence="1">
    <name type="scientific">bioreactor metagenome</name>
    <dbReference type="NCBI Taxonomy" id="1076179"/>
    <lineage>
        <taxon>unclassified sequences</taxon>
        <taxon>metagenomes</taxon>
        <taxon>ecological metagenomes</taxon>
    </lineage>
</organism>
<accession>A0A645H4W6</accession>
<comment type="caution">
    <text evidence="1">The sequence shown here is derived from an EMBL/GenBank/DDBJ whole genome shotgun (WGS) entry which is preliminary data.</text>
</comment>
<protein>
    <submittedName>
        <fullName evidence="1">Uncharacterized protein</fullName>
    </submittedName>
</protein>
<gene>
    <name evidence="1" type="ORF">SDC9_178848</name>
</gene>
<proteinExistence type="predicted"/>